<dbReference type="GO" id="GO:0031179">
    <property type="term" value="P:peptide modification"/>
    <property type="evidence" value="ECO:0007669"/>
    <property type="project" value="InterPro"/>
</dbReference>
<dbReference type="GO" id="GO:0004672">
    <property type="term" value="F:protein kinase activity"/>
    <property type="evidence" value="ECO:0007669"/>
    <property type="project" value="InterPro"/>
</dbReference>
<proteinExistence type="predicted"/>
<dbReference type="InterPro" id="IPR000719">
    <property type="entry name" value="Prot_kinase_dom"/>
</dbReference>
<keyword evidence="3" id="KW-0808">Transferase</keyword>
<dbReference type="PANTHER" id="PTHR24362">
    <property type="entry name" value="SERINE/THREONINE-PROTEIN KINASE NEK"/>
    <property type="match status" value="1"/>
</dbReference>
<comment type="caution">
    <text evidence="3">The sequence shown here is derived from an EMBL/GenBank/DDBJ whole genome shotgun (WGS) entry which is preliminary data.</text>
</comment>
<dbReference type="InterPro" id="IPR057929">
    <property type="entry name" value="RamC_N"/>
</dbReference>
<dbReference type="Pfam" id="PF00069">
    <property type="entry name" value="Pkinase"/>
    <property type="match status" value="1"/>
</dbReference>
<protein>
    <submittedName>
        <fullName evidence="3">Protein kinase-like protein</fullName>
    </submittedName>
</protein>
<dbReference type="PRINTS" id="PR01950">
    <property type="entry name" value="LANCSUPER"/>
</dbReference>
<dbReference type="Proteomes" id="UP000316778">
    <property type="component" value="Unassembled WGS sequence"/>
</dbReference>
<evidence type="ECO:0000313" key="3">
    <source>
        <dbReference type="EMBL" id="TWI86683.1"/>
    </source>
</evidence>
<reference evidence="3 4" key="1">
    <citation type="journal article" date="2013" name="Stand. Genomic Sci.">
        <title>Genomic Encyclopedia of Type Strains, Phase I: The one thousand microbial genomes (KMG-I) project.</title>
        <authorList>
            <person name="Kyrpides N.C."/>
            <person name="Woyke T."/>
            <person name="Eisen J.A."/>
            <person name="Garrity G."/>
            <person name="Lilburn T.G."/>
            <person name="Beck B.J."/>
            <person name="Whitman W.B."/>
            <person name="Hugenholtz P."/>
            <person name="Klenk H.P."/>
        </authorList>
    </citation>
    <scope>NUCLEOTIDE SEQUENCE [LARGE SCALE GENOMIC DNA]</scope>
    <source>
        <strain evidence="3 4">DSM 13484</strain>
    </source>
</reference>
<organism evidence="3 4">
    <name type="scientific">Chitinophaga japonensis</name>
    <name type="common">Flexibacter japonensis</name>
    <dbReference type="NCBI Taxonomy" id="104662"/>
    <lineage>
        <taxon>Bacteria</taxon>
        <taxon>Pseudomonadati</taxon>
        <taxon>Bacteroidota</taxon>
        <taxon>Chitinophagia</taxon>
        <taxon>Chitinophagales</taxon>
        <taxon>Chitinophagaceae</taxon>
        <taxon>Chitinophaga</taxon>
    </lineage>
</organism>
<evidence type="ECO:0000256" key="1">
    <source>
        <dbReference type="PIRSR" id="PIRSR607822-1"/>
    </source>
</evidence>
<sequence length="896" mass="99308">MLPQKEMDTAQDRRTALKSSLQGITDYAALLDSYGLSWKASGHYLQVGEITQVQGWILHISVVRMQAPDLFEVLIPVLQAADIPFKIPVDKNTCDGLLGGACGYNNLAKVVCIYPDCDSKALRIAMDLILLTKPFKGPEIPTDIHLGGQVYTRYGGFNPVWKPGEDGNMHKFIYDQQGRLVEDTCPVPFILPPGLTWPFTAICGPTAPPRKKFLNDRIAPLAVIKADVKGNVIKGRYMQSWFRAKLCVVKEGKRCMFMDEWGRDMYDRLHWQAQLHKELGTALPVPRILDCFEENGGLYLATEMIDGISLDIKIYSLYEGHSWIDLPVERRLQLLDYLLGVTQILQGFHDRGYVFRDISPHNFLIDRKDRMYIIDLELAYSFAMQKPDPFFTGGSEGYMSPEQIQNHTPAVKQDIYGLGALMLLFFTNLSPMKFETGDQSALQQQLSYFVPESSILQLVTDCMHPNAALRPELPIIQKEISQYRDHLRHGTQPVHLSQSGNNETESTDAVYSALKGLCSSRMTYNYLWFSKTVQQPDITNQQHSVSLYPGLYEGIGGVLWMLAMLESSGFPVAAQVKEYYRQNMAYLQQTFLPGVQTLPGCLYNGSAGMAVTLAAGIRAGWLEDSEAQRAAVLDCLQQAPIGLDVANGAAGQGMALLQCRAYLPEQFVQSRLQELANLLLVSQQKDGAWIVVPAGSQKGVKITGWATGVSGIACFLLQLATACQVAPAKAAAVKALHWLQQQGSKHGHAYTWPVHAGSSQVSPGVHKGGGGIALAFIKAYEYLQDPVYKHMAEGALNSYPPHVCSRDLSQAHGLAGLGEVYLEAWRVLGNEEWKDRAGWIANTLLQLRKQTVDGGSYWLPDAICSPPTADLMTGNSGIVHFLARYLSSQILHYPLL</sequence>
<gene>
    <name evidence="3" type="ORF">LX66_3946</name>
</gene>
<name>A0A562SZZ8_CHIJA</name>
<dbReference type="SUPFAM" id="SSF56112">
    <property type="entry name" value="Protein kinase-like (PK-like)"/>
    <property type="match status" value="1"/>
</dbReference>
<keyword evidence="4" id="KW-1185">Reference proteome</keyword>
<dbReference type="GO" id="GO:0046872">
    <property type="term" value="F:metal ion binding"/>
    <property type="evidence" value="ECO:0007669"/>
    <property type="project" value="UniProtKB-KW"/>
</dbReference>
<evidence type="ECO:0000313" key="4">
    <source>
        <dbReference type="Proteomes" id="UP000316778"/>
    </source>
</evidence>
<dbReference type="Gene3D" id="1.10.510.10">
    <property type="entry name" value="Transferase(Phosphotransferase) domain 1"/>
    <property type="match status" value="1"/>
</dbReference>
<dbReference type="SMART" id="SM00220">
    <property type="entry name" value="S_TKc"/>
    <property type="match status" value="1"/>
</dbReference>
<dbReference type="SUPFAM" id="SSF158745">
    <property type="entry name" value="LanC-like"/>
    <property type="match status" value="1"/>
</dbReference>
<dbReference type="OrthoDB" id="9813021at2"/>
<accession>A0A562SZZ8</accession>
<dbReference type="InterPro" id="IPR012341">
    <property type="entry name" value="6hp_glycosidase-like_sf"/>
</dbReference>
<evidence type="ECO:0000259" key="2">
    <source>
        <dbReference type="PROSITE" id="PS50011"/>
    </source>
</evidence>
<dbReference type="EMBL" id="VLLG01000004">
    <property type="protein sequence ID" value="TWI86683.1"/>
    <property type="molecule type" value="Genomic_DNA"/>
</dbReference>
<keyword evidence="1" id="KW-0479">Metal-binding</keyword>
<keyword evidence="3" id="KW-0418">Kinase</keyword>
<dbReference type="GO" id="GO:0005975">
    <property type="term" value="P:carbohydrate metabolic process"/>
    <property type="evidence" value="ECO:0007669"/>
    <property type="project" value="InterPro"/>
</dbReference>
<dbReference type="Pfam" id="PF25816">
    <property type="entry name" value="RamC_N"/>
    <property type="match status" value="1"/>
</dbReference>
<dbReference type="Pfam" id="PF05147">
    <property type="entry name" value="LANC_like"/>
    <property type="match status" value="1"/>
</dbReference>
<dbReference type="Gene3D" id="1.50.10.10">
    <property type="match status" value="1"/>
</dbReference>
<feature type="domain" description="Protein kinase" evidence="2">
    <location>
        <begin position="218"/>
        <end position="484"/>
    </location>
</feature>
<dbReference type="RefSeq" id="WP_145716673.1">
    <property type="nucleotide sequence ID" value="NZ_BAAAFY010000004.1"/>
</dbReference>
<dbReference type="SMART" id="SM01260">
    <property type="entry name" value="LANC_like"/>
    <property type="match status" value="1"/>
</dbReference>
<dbReference type="GO" id="GO:0005524">
    <property type="term" value="F:ATP binding"/>
    <property type="evidence" value="ECO:0007669"/>
    <property type="project" value="InterPro"/>
</dbReference>
<keyword evidence="1" id="KW-0862">Zinc</keyword>
<feature type="binding site" evidence="1">
    <location>
        <position position="812"/>
    </location>
    <ligand>
        <name>Zn(2+)</name>
        <dbReference type="ChEBI" id="CHEBI:29105"/>
    </ligand>
</feature>
<dbReference type="AlphaFoldDB" id="A0A562SZZ8"/>
<dbReference type="InterPro" id="IPR007822">
    <property type="entry name" value="LANC-like"/>
</dbReference>
<dbReference type="InterPro" id="IPR011009">
    <property type="entry name" value="Kinase-like_dom_sf"/>
</dbReference>
<dbReference type="PROSITE" id="PS50011">
    <property type="entry name" value="PROTEIN_KINASE_DOM"/>
    <property type="match status" value="1"/>
</dbReference>
<dbReference type="PANTHER" id="PTHR24362:SF309">
    <property type="entry name" value="PROTEIN KINASE DOMAIN-CONTAINING PROTEIN"/>
    <property type="match status" value="1"/>
</dbReference>